<evidence type="ECO:0000313" key="5">
    <source>
        <dbReference type="Proteomes" id="UP000466864"/>
    </source>
</evidence>
<keyword evidence="1" id="KW-0472">Membrane</keyword>
<keyword evidence="5" id="KW-1185">Reference proteome</keyword>
<sequence length="158" mass="17624">MGKCKKIFTLLAILWMAAIFFFSSRNADESTAQSNRAGMLAGHLFVRDFDSWTEQEQLDFAKKIDHPVRKTAHASEYALLGMLLFGSMTGTRRIRMGYAWLAASCYAATDEFHQLFVPGRSCQFTDVCIDSGGAALGILVAAGVSLLVFRIREWRSQN</sequence>
<evidence type="ECO:0000313" key="4">
    <source>
        <dbReference type="EMBL" id="MST82431.1"/>
    </source>
</evidence>
<dbReference type="EMBL" id="VUMV01000006">
    <property type="protein sequence ID" value="MST82431.1"/>
    <property type="molecule type" value="Genomic_DNA"/>
</dbReference>
<accession>A0A7X2P9T3</accession>
<dbReference type="InterPro" id="IPR016747">
    <property type="entry name" value="Phosphotransbutyrylase"/>
</dbReference>
<evidence type="ECO:0000256" key="2">
    <source>
        <dbReference type="SAM" id="SignalP"/>
    </source>
</evidence>
<dbReference type="RefSeq" id="WP_154458344.1">
    <property type="nucleotide sequence ID" value="NZ_VUMV01000006.1"/>
</dbReference>
<feature type="transmembrane region" description="Helical" evidence="1">
    <location>
        <begin position="131"/>
        <end position="149"/>
    </location>
</feature>
<dbReference type="PIRSF" id="PIRSF019083">
    <property type="entry name" value="UCP019083_VanZ"/>
    <property type="match status" value="1"/>
</dbReference>
<dbReference type="InterPro" id="IPR006976">
    <property type="entry name" value="VanZ-like"/>
</dbReference>
<protein>
    <submittedName>
        <fullName evidence="4">VanZ family protein</fullName>
    </submittedName>
</protein>
<reference evidence="4 5" key="1">
    <citation type="submission" date="2019-08" db="EMBL/GenBank/DDBJ databases">
        <title>In-depth cultivation of the pig gut microbiome towards novel bacterial diversity and tailored functional studies.</title>
        <authorList>
            <person name="Wylensek D."/>
            <person name="Hitch T.C.A."/>
            <person name="Clavel T."/>
        </authorList>
    </citation>
    <scope>NUCLEOTIDE SEQUENCE [LARGE SCALE GENOMIC DNA]</scope>
    <source>
        <strain evidence="4 5">Oil+RF-744-WCA-WT-13</strain>
    </source>
</reference>
<dbReference type="Proteomes" id="UP000466864">
    <property type="component" value="Unassembled WGS sequence"/>
</dbReference>
<gene>
    <name evidence="4" type="ORF">FYJ60_08900</name>
</gene>
<keyword evidence="1" id="KW-0812">Transmembrane</keyword>
<evidence type="ECO:0000256" key="1">
    <source>
        <dbReference type="SAM" id="Phobius"/>
    </source>
</evidence>
<feature type="signal peptide" evidence="2">
    <location>
        <begin position="1"/>
        <end position="27"/>
    </location>
</feature>
<dbReference type="Pfam" id="PF04892">
    <property type="entry name" value="VanZ"/>
    <property type="match status" value="1"/>
</dbReference>
<name>A0A7X2P9T3_9FIRM</name>
<organism evidence="4 5">
    <name type="scientific">Bilifractor porci</name>
    <dbReference type="NCBI Taxonomy" id="2606636"/>
    <lineage>
        <taxon>Bacteria</taxon>
        <taxon>Bacillati</taxon>
        <taxon>Bacillota</taxon>
        <taxon>Clostridia</taxon>
        <taxon>Lachnospirales</taxon>
        <taxon>Lachnospiraceae</taxon>
        <taxon>Bilifractor</taxon>
    </lineage>
</organism>
<dbReference type="AlphaFoldDB" id="A0A7X2P9T3"/>
<comment type="caution">
    <text evidence="4">The sequence shown here is derived from an EMBL/GenBank/DDBJ whole genome shotgun (WGS) entry which is preliminary data.</text>
</comment>
<feature type="chain" id="PRO_5030765436" evidence="2">
    <location>
        <begin position="28"/>
        <end position="158"/>
    </location>
</feature>
<keyword evidence="1" id="KW-1133">Transmembrane helix</keyword>
<keyword evidence="2" id="KW-0732">Signal</keyword>
<feature type="domain" description="VanZ-like" evidence="3">
    <location>
        <begin position="8"/>
        <end position="142"/>
    </location>
</feature>
<evidence type="ECO:0000259" key="3">
    <source>
        <dbReference type="Pfam" id="PF04892"/>
    </source>
</evidence>
<dbReference type="NCBIfam" id="NF037970">
    <property type="entry name" value="vanZ_1"/>
    <property type="match status" value="1"/>
</dbReference>
<proteinExistence type="predicted"/>